<feature type="domain" description="Na+/H+ antiporter MnhB subunit-related protein" evidence="8">
    <location>
        <begin position="12"/>
        <end position="124"/>
    </location>
</feature>
<gene>
    <name evidence="9" type="ORF">AU468_12955</name>
</gene>
<feature type="transmembrane region" description="Helical" evidence="7">
    <location>
        <begin position="76"/>
        <end position="97"/>
    </location>
</feature>
<dbReference type="PANTHER" id="PTHR33932">
    <property type="entry name" value="NA(+)/H(+) ANTIPORTER SUBUNIT B"/>
    <property type="match status" value="1"/>
</dbReference>
<dbReference type="RefSeq" id="WP_018527254.1">
    <property type="nucleotide sequence ID" value="NZ_LPWH01000122.1"/>
</dbReference>
<evidence type="ECO:0000313" key="9">
    <source>
        <dbReference type="EMBL" id="POQ98495.1"/>
    </source>
</evidence>
<dbReference type="Pfam" id="PF04039">
    <property type="entry name" value="MnhB"/>
    <property type="match status" value="1"/>
</dbReference>
<feature type="transmembrane region" description="Helical" evidence="7">
    <location>
        <begin position="103"/>
        <end position="129"/>
    </location>
</feature>
<evidence type="ECO:0000256" key="3">
    <source>
        <dbReference type="ARBA" id="ARBA00022475"/>
    </source>
</evidence>
<comment type="subcellular location">
    <subcellularLocation>
        <location evidence="1">Cell membrane</location>
        <topology evidence="1">Multi-pass membrane protein</topology>
    </subcellularLocation>
</comment>
<keyword evidence="4 7" id="KW-0812">Transmembrane</keyword>
<proteinExistence type="inferred from homology"/>
<evidence type="ECO:0000256" key="4">
    <source>
        <dbReference type="ARBA" id="ARBA00022692"/>
    </source>
</evidence>
<dbReference type="InterPro" id="IPR050622">
    <property type="entry name" value="CPA3_antiporter_subunitB"/>
</dbReference>
<evidence type="ECO:0000256" key="6">
    <source>
        <dbReference type="ARBA" id="ARBA00023136"/>
    </source>
</evidence>
<dbReference type="AlphaFoldDB" id="A0A2S4JGB1"/>
<name>A0A2S4JGB1_9SPIO</name>
<evidence type="ECO:0000256" key="1">
    <source>
        <dbReference type="ARBA" id="ARBA00004651"/>
    </source>
</evidence>
<dbReference type="PANTHER" id="PTHR33932:SF4">
    <property type="entry name" value="NA(+)_H(+) ANTIPORTER SUBUNIT B"/>
    <property type="match status" value="1"/>
</dbReference>
<reference evidence="10" key="1">
    <citation type="submission" date="2015-12" db="EMBL/GenBank/DDBJ databases">
        <authorList>
            <person name="Lodha T.D."/>
            <person name="Chintalapati S."/>
            <person name="Chintalapati V.R."/>
            <person name="Sravanthi T."/>
        </authorList>
    </citation>
    <scope>NUCLEOTIDE SEQUENCE [LARGE SCALE GENOMIC DNA]</scope>
    <source>
        <strain evidence="10">JC133</strain>
    </source>
</reference>
<organism evidence="9 10">
    <name type="scientific">Alkalispirochaeta sphaeroplastigenens</name>
    <dbReference type="NCBI Taxonomy" id="1187066"/>
    <lineage>
        <taxon>Bacteria</taxon>
        <taxon>Pseudomonadati</taxon>
        <taxon>Spirochaetota</taxon>
        <taxon>Spirochaetia</taxon>
        <taxon>Spirochaetales</taxon>
        <taxon>Spirochaetaceae</taxon>
        <taxon>Alkalispirochaeta</taxon>
    </lineage>
</organism>
<evidence type="ECO:0000256" key="7">
    <source>
        <dbReference type="SAM" id="Phobius"/>
    </source>
</evidence>
<keyword evidence="6 7" id="KW-0472">Membrane</keyword>
<evidence type="ECO:0000256" key="2">
    <source>
        <dbReference type="ARBA" id="ARBA00009425"/>
    </source>
</evidence>
<comment type="similarity">
    <text evidence="2">Belongs to the CPA3 antiporters (TC 2.A.63) subunit B family.</text>
</comment>
<keyword evidence="3" id="KW-1003">Cell membrane</keyword>
<accession>A0A2S4JGB1</accession>
<dbReference type="EMBL" id="LPWH01000122">
    <property type="protein sequence ID" value="POQ98495.1"/>
    <property type="molecule type" value="Genomic_DNA"/>
</dbReference>
<comment type="caution">
    <text evidence="9">The sequence shown here is derived from an EMBL/GenBank/DDBJ whole genome shotgun (WGS) entry which is preliminary data.</text>
</comment>
<evidence type="ECO:0000256" key="5">
    <source>
        <dbReference type="ARBA" id="ARBA00022989"/>
    </source>
</evidence>
<keyword evidence="10" id="KW-1185">Reference proteome</keyword>
<keyword evidence="5 7" id="KW-1133">Transmembrane helix</keyword>
<dbReference type="InterPro" id="IPR007182">
    <property type="entry name" value="MnhB"/>
</dbReference>
<evidence type="ECO:0000259" key="8">
    <source>
        <dbReference type="Pfam" id="PF04039"/>
    </source>
</evidence>
<sequence length="139" mass="15421">MNSSDLAEQSIVLQVVIGFLYPFMLLLGFYVILNGHYTPGGGFQGGSVLATLLVARYVVSPREDINSEELHRYQRIFLALILVAPAVVLFPGFLHSYPRIRPLYLTVMDLLIGVQVGFGVGVAVLRFAFFEGTGKTWRL</sequence>
<feature type="transmembrane region" description="Helical" evidence="7">
    <location>
        <begin position="12"/>
        <end position="31"/>
    </location>
</feature>
<evidence type="ECO:0000313" key="10">
    <source>
        <dbReference type="Proteomes" id="UP000237350"/>
    </source>
</evidence>
<protein>
    <recommendedName>
        <fullName evidence="8">Na+/H+ antiporter MnhB subunit-related protein domain-containing protein</fullName>
    </recommendedName>
</protein>
<dbReference type="GO" id="GO:0005886">
    <property type="term" value="C:plasma membrane"/>
    <property type="evidence" value="ECO:0007669"/>
    <property type="project" value="UniProtKB-SubCell"/>
</dbReference>
<dbReference type="Proteomes" id="UP000237350">
    <property type="component" value="Unassembled WGS sequence"/>
</dbReference>